<reference evidence="2 3" key="1">
    <citation type="journal article" date="2014" name="Agronomy (Basel)">
        <title>A Draft Genome Sequence for Ensete ventricosum, the Drought-Tolerant Tree Against Hunger.</title>
        <authorList>
            <person name="Harrison J."/>
            <person name="Moore K.A."/>
            <person name="Paszkiewicz K."/>
            <person name="Jones T."/>
            <person name="Grant M."/>
            <person name="Ambacheew D."/>
            <person name="Muzemil S."/>
            <person name="Studholme D.J."/>
        </authorList>
    </citation>
    <scope>NUCLEOTIDE SEQUENCE [LARGE SCALE GENOMIC DNA]</scope>
</reference>
<comment type="caution">
    <text evidence="2">The sequence shown here is derived from an EMBL/GenBank/DDBJ whole genome shotgun (WGS) entry which is preliminary data.</text>
</comment>
<dbReference type="EMBL" id="AMZH03000492">
    <property type="protein sequence ID" value="RRT83446.1"/>
    <property type="molecule type" value="Genomic_DNA"/>
</dbReference>
<evidence type="ECO:0000313" key="2">
    <source>
        <dbReference type="EMBL" id="RRT83446.1"/>
    </source>
</evidence>
<evidence type="ECO:0008006" key="4">
    <source>
        <dbReference type="Google" id="ProtNLM"/>
    </source>
</evidence>
<feature type="signal peptide" evidence="1">
    <location>
        <begin position="1"/>
        <end position="19"/>
    </location>
</feature>
<accession>A0A427B4S5</accession>
<dbReference type="Proteomes" id="UP000287651">
    <property type="component" value="Unassembled WGS sequence"/>
</dbReference>
<organism evidence="2 3">
    <name type="scientific">Ensete ventricosum</name>
    <name type="common">Abyssinian banana</name>
    <name type="synonym">Musa ensete</name>
    <dbReference type="NCBI Taxonomy" id="4639"/>
    <lineage>
        <taxon>Eukaryota</taxon>
        <taxon>Viridiplantae</taxon>
        <taxon>Streptophyta</taxon>
        <taxon>Embryophyta</taxon>
        <taxon>Tracheophyta</taxon>
        <taxon>Spermatophyta</taxon>
        <taxon>Magnoliopsida</taxon>
        <taxon>Liliopsida</taxon>
        <taxon>Zingiberales</taxon>
        <taxon>Musaceae</taxon>
        <taxon>Ensete</taxon>
    </lineage>
</organism>
<feature type="chain" id="PRO_5019050366" description="Secreted protein" evidence="1">
    <location>
        <begin position="20"/>
        <end position="117"/>
    </location>
</feature>
<proteinExistence type="predicted"/>
<keyword evidence="1" id="KW-0732">Signal</keyword>
<sequence length="117" mass="12766">MDVNSGLLLLPVLITATDGFAPSGWTKGFAFLMVAATPPELRARERISSCVRRIALPVRHQWTRLLGADTDTTTNNDRATLGQGMSSVSASSGRSTRCEELLFLMKEKSVHFTQNLA</sequence>
<gene>
    <name evidence="2" type="ORF">B296_00016032</name>
</gene>
<protein>
    <recommendedName>
        <fullName evidence="4">Secreted protein</fullName>
    </recommendedName>
</protein>
<dbReference type="AlphaFoldDB" id="A0A427B4S5"/>
<evidence type="ECO:0000313" key="3">
    <source>
        <dbReference type="Proteomes" id="UP000287651"/>
    </source>
</evidence>
<evidence type="ECO:0000256" key="1">
    <source>
        <dbReference type="SAM" id="SignalP"/>
    </source>
</evidence>
<name>A0A427B4S5_ENSVE</name>